<feature type="domain" description="Thyroglobulin type-1" evidence="8">
    <location>
        <begin position="114"/>
        <end position="179"/>
    </location>
</feature>
<dbReference type="GO" id="GO:0005604">
    <property type="term" value="C:basement membrane"/>
    <property type="evidence" value="ECO:0007669"/>
    <property type="project" value="TreeGrafter"/>
</dbReference>
<feature type="disulfide bond" evidence="6">
    <location>
        <begin position="380"/>
        <end position="400"/>
    </location>
</feature>
<dbReference type="PROSITE" id="PS00484">
    <property type="entry name" value="THYROGLOBULIN_1_1"/>
    <property type="match status" value="4"/>
</dbReference>
<evidence type="ECO:0000256" key="5">
    <source>
        <dbReference type="ARBA" id="ARBA00023183"/>
    </source>
</evidence>
<dbReference type="InterPro" id="IPR036857">
    <property type="entry name" value="Thyroglobulin_1_sf"/>
</dbReference>
<dbReference type="PROSITE" id="PS51162">
    <property type="entry name" value="THYROGLOBULIN_1_2"/>
    <property type="match status" value="5"/>
</dbReference>
<name>A0A8B6HT03_MYTGA</name>
<accession>A0A8B6HT03</accession>
<feature type="disulfide bond" evidence="6">
    <location>
        <begin position="454"/>
        <end position="474"/>
    </location>
</feature>
<comment type="subcellular location">
    <subcellularLocation>
        <location evidence="1">Secreted</location>
    </subcellularLocation>
</comment>
<evidence type="ECO:0000256" key="2">
    <source>
        <dbReference type="ARBA" id="ARBA00022525"/>
    </source>
</evidence>
<dbReference type="OrthoDB" id="7357196at2759"/>
<evidence type="ECO:0000256" key="6">
    <source>
        <dbReference type="PROSITE-ProRule" id="PRU00500"/>
    </source>
</evidence>
<dbReference type="Proteomes" id="UP000596742">
    <property type="component" value="Unassembled WGS sequence"/>
</dbReference>
<dbReference type="SMART" id="SM00121">
    <property type="entry name" value="IB"/>
    <property type="match status" value="1"/>
</dbReference>
<feature type="domain" description="Thyroglobulin type-1" evidence="8">
    <location>
        <begin position="336"/>
        <end position="400"/>
    </location>
</feature>
<feature type="domain" description="Thyroglobulin type-1" evidence="8">
    <location>
        <begin position="262"/>
        <end position="326"/>
    </location>
</feature>
<dbReference type="InterPro" id="IPR000716">
    <property type="entry name" value="Thyroglobulin_1"/>
</dbReference>
<dbReference type="Pfam" id="PF00086">
    <property type="entry name" value="Thyroglobulin_1"/>
    <property type="match status" value="5"/>
</dbReference>
<feature type="disulfide bond" evidence="6">
    <location>
        <begin position="232"/>
        <end position="252"/>
    </location>
</feature>
<dbReference type="CDD" id="cd00191">
    <property type="entry name" value="TY"/>
    <property type="match status" value="1"/>
</dbReference>
<dbReference type="Gene3D" id="4.10.800.10">
    <property type="entry name" value="Thyroglobulin type-1"/>
    <property type="match status" value="5"/>
</dbReference>
<feature type="domain" description="Thyroglobulin type-1" evidence="8">
    <location>
        <begin position="188"/>
        <end position="252"/>
    </location>
</feature>
<sequence>MLPLILICTIFSVGRALVCTPELCKNAVQEPLNCKGSIIKNGGFCGCYDVCAKQEGEECQAHYSFGMIPAGKCDSGMVCTAPIEATGHPMMLLGRGQCVKTDQADLRRAIPDTLSACQQMRRVRMISMVVWQGWWMPKCDVNGDFMDQQCDNMKRCFCVDSKTGDVDKTTYTTLGAANCAVSKRDNTMTKCQQKYASMQFSFAIWQGMWYPKCDTVGNFEPEQCDNTGKCFCVSAVDGVVDESTKVLGSADCSSKKRQTLKKTKCQQKYASMQFSFAIWQGMWYPKCDTVGNFEPEQCDNTGKCFCVSAVDGVVDESTKVLGSADCSSKKRQTLKKTKCQQKYASMQFSFAIWQGMWYPKCDALGNFMPEQCDNTGKCFCVSAVDGVVDESTKVLGSAECSSKKRQTLKKTKCQQMRDIRMISFVVWKGMWTPKCDALGNFMPEQCDNTKHCFCVDAVDGTVDVSTKVLDSADCSQSINSITQS</sequence>
<evidence type="ECO:0000256" key="7">
    <source>
        <dbReference type="SAM" id="SignalP"/>
    </source>
</evidence>
<dbReference type="Gene3D" id="4.10.40.20">
    <property type="match status" value="1"/>
</dbReference>
<dbReference type="PANTHER" id="PTHR12352">
    <property type="entry name" value="SECRETED MODULAR CALCIUM-BINDING PROTEIN"/>
    <property type="match status" value="1"/>
</dbReference>
<feature type="disulfide bond" evidence="6">
    <location>
        <begin position="306"/>
        <end position="326"/>
    </location>
</feature>
<comment type="caution">
    <text evidence="9">The sequence shown here is derived from an EMBL/GenBank/DDBJ whole genome shotgun (WGS) entry which is preliminary data.</text>
</comment>
<dbReference type="SMART" id="SM00211">
    <property type="entry name" value="TY"/>
    <property type="match status" value="5"/>
</dbReference>
<dbReference type="PANTHER" id="PTHR12352:SF3">
    <property type="entry name" value="NIDOGEN-2"/>
    <property type="match status" value="1"/>
</dbReference>
<dbReference type="InterPro" id="IPR009030">
    <property type="entry name" value="Growth_fac_rcpt_cys_sf"/>
</dbReference>
<keyword evidence="5" id="KW-0340">Growth factor binding</keyword>
<proteinExistence type="predicted"/>
<organism evidence="9 10">
    <name type="scientific">Mytilus galloprovincialis</name>
    <name type="common">Mediterranean mussel</name>
    <dbReference type="NCBI Taxonomy" id="29158"/>
    <lineage>
        <taxon>Eukaryota</taxon>
        <taxon>Metazoa</taxon>
        <taxon>Spiralia</taxon>
        <taxon>Lophotrochozoa</taxon>
        <taxon>Mollusca</taxon>
        <taxon>Bivalvia</taxon>
        <taxon>Autobranchia</taxon>
        <taxon>Pteriomorphia</taxon>
        <taxon>Mytilida</taxon>
        <taxon>Mytiloidea</taxon>
        <taxon>Mytilidae</taxon>
        <taxon>Mytilinae</taxon>
        <taxon>Mytilus</taxon>
    </lineage>
</organism>
<dbReference type="GO" id="GO:0007160">
    <property type="term" value="P:cell-matrix adhesion"/>
    <property type="evidence" value="ECO:0007669"/>
    <property type="project" value="TreeGrafter"/>
</dbReference>
<dbReference type="GO" id="GO:0019838">
    <property type="term" value="F:growth factor binding"/>
    <property type="evidence" value="ECO:0007669"/>
    <property type="project" value="UniProtKB-KW"/>
</dbReference>
<evidence type="ECO:0000256" key="4">
    <source>
        <dbReference type="ARBA" id="ARBA00023157"/>
    </source>
</evidence>
<feature type="signal peptide" evidence="7">
    <location>
        <begin position="1"/>
        <end position="16"/>
    </location>
</feature>
<evidence type="ECO:0000256" key="3">
    <source>
        <dbReference type="ARBA" id="ARBA00022737"/>
    </source>
</evidence>
<feature type="domain" description="Thyroglobulin type-1" evidence="8">
    <location>
        <begin position="410"/>
        <end position="474"/>
    </location>
</feature>
<keyword evidence="7" id="KW-0732">Signal</keyword>
<comment type="caution">
    <text evidence="6">Lacks conserved residue(s) required for the propagation of feature annotation.</text>
</comment>
<protein>
    <recommendedName>
        <fullName evidence="8">Thyroglobulin type-1 domain-containing protein</fullName>
    </recommendedName>
</protein>
<keyword evidence="10" id="KW-1185">Reference proteome</keyword>
<dbReference type="GO" id="GO:0005615">
    <property type="term" value="C:extracellular space"/>
    <property type="evidence" value="ECO:0007669"/>
    <property type="project" value="TreeGrafter"/>
</dbReference>
<evidence type="ECO:0000313" key="9">
    <source>
        <dbReference type="EMBL" id="VDI83984.1"/>
    </source>
</evidence>
<dbReference type="InterPro" id="IPR051950">
    <property type="entry name" value="Dev_reg/Prot_inhib"/>
</dbReference>
<gene>
    <name evidence="9" type="ORF">MGAL_10B082656</name>
</gene>
<dbReference type="AlphaFoldDB" id="A0A8B6HT03"/>
<keyword evidence="3" id="KW-0677">Repeat</keyword>
<dbReference type="InterPro" id="IPR000867">
    <property type="entry name" value="IGFBP-like"/>
</dbReference>
<evidence type="ECO:0000256" key="1">
    <source>
        <dbReference type="ARBA" id="ARBA00004613"/>
    </source>
</evidence>
<dbReference type="SUPFAM" id="SSF57610">
    <property type="entry name" value="Thyroglobulin type-1 domain"/>
    <property type="match status" value="5"/>
</dbReference>
<dbReference type="EMBL" id="UYJE01010518">
    <property type="protein sequence ID" value="VDI83984.1"/>
    <property type="molecule type" value="Genomic_DNA"/>
</dbReference>
<keyword evidence="2" id="KW-0964">Secreted</keyword>
<dbReference type="SUPFAM" id="SSF57184">
    <property type="entry name" value="Growth factor receptor domain"/>
    <property type="match status" value="1"/>
</dbReference>
<evidence type="ECO:0000259" key="8">
    <source>
        <dbReference type="PROSITE" id="PS51162"/>
    </source>
</evidence>
<keyword evidence="4 6" id="KW-1015">Disulfide bond</keyword>
<evidence type="ECO:0000313" key="10">
    <source>
        <dbReference type="Proteomes" id="UP000596742"/>
    </source>
</evidence>
<reference evidence="9" key="1">
    <citation type="submission" date="2018-11" db="EMBL/GenBank/DDBJ databases">
        <authorList>
            <person name="Alioto T."/>
            <person name="Alioto T."/>
        </authorList>
    </citation>
    <scope>NUCLEOTIDE SEQUENCE</scope>
</reference>
<feature type="chain" id="PRO_5032438962" description="Thyroglobulin type-1 domain-containing protein" evidence="7">
    <location>
        <begin position="17"/>
        <end position="484"/>
    </location>
</feature>